<dbReference type="EMBL" id="JAUYVT010000003">
    <property type="protein sequence ID" value="MDP2564045.1"/>
    <property type="molecule type" value="Genomic_DNA"/>
</dbReference>
<sequence length="405" mass="45376">MASKVWSKILKLCGVIDVGALSASNFILSLFVIRVLGDSSYAIYMNIFSFLMLLSTLQNAFLNTTLSVKYAKINDHKTKLNKASSLCYVANVVYLIFLVPVIFLMFKLNIFLVISVYLAFVFYLSRELFRIYNYVFDRRNLIVISALISFMVTSLGLAALVLVDFKVVKLSYLYSVIALSGVIGLIILIYRCRFTVPRATELKSTLNDVVNVGRWSSVGSLATWAQNNSYTYLAALIIGLEATAVLAVSRLIIMPINLVASGIYMAEKPQWAKLFSIDKKLLRSKSKKTTAIMIVFILCYSSLVLIALPLIEALLKVTINLWILLTWFLACLIQSFKFSNSNILIVSEDFKYMALMGVKVSILGVLLSMLLGFYFGAIGIIIGFVLGELLHVFNTQTRIKRTVFK</sequence>
<keyword evidence="4 6" id="KW-1133">Transmembrane helix</keyword>
<feature type="transmembrane region" description="Helical" evidence="6">
    <location>
        <begin position="317"/>
        <end position="338"/>
    </location>
</feature>
<keyword evidence="8" id="KW-1185">Reference proteome</keyword>
<evidence type="ECO:0000256" key="1">
    <source>
        <dbReference type="ARBA" id="ARBA00004651"/>
    </source>
</evidence>
<dbReference type="RefSeq" id="WP_305471452.1">
    <property type="nucleotide sequence ID" value="NZ_JAUYVT010000003.1"/>
</dbReference>
<evidence type="ECO:0008006" key="9">
    <source>
        <dbReference type="Google" id="ProtNLM"/>
    </source>
</evidence>
<feature type="transmembrane region" description="Helical" evidence="6">
    <location>
        <begin position="110"/>
        <end position="129"/>
    </location>
</feature>
<organism evidence="7 8">
    <name type="scientific">Pseudoalteromonas marina</name>
    <dbReference type="NCBI Taxonomy" id="267375"/>
    <lineage>
        <taxon>Bacteria</taxon>
        <taxon>Pseudomonadati</taxon>
        <taxon>Pseudomonadota</taxon>
        <taxon>Gammaproteobacteria</taxon>
        <taxon>Alteromonadales</taxon>
        <taxon>Pseudoalteromonadaceae</taxon>
        <taxon>Pseudoalteromonas</taxon>
    </lineage>
</organism>
<dbReference type="Proteomes" id="UP001177212">
    <property type="component" value="Unassembled WGS sequence"/>
</dbReference>
<dbReference type="PANTHER" id="PTHR30250">
    <property type="entry name" value="PST FAMILY PREDICTED COLANIC ACID TRANSPORTER"/>
    <property type="match status" value="1"/>
</dbReference>
<evidence type="ECO:0000256" key="3">
    <source>
        <dbReference type="ARBA" id="ARBA00022692"/>
    </source>
</evidence>
<keyword evidence="5 6" id="KW-0472">Membrane</keyword>
<comment type="caution">
    <text evidence="7">The sequence shown here is derived from an EMBL/GenBank/DDBJ whole genome shotgun (WGS) entry which is preliminary data.</text>
</comment>
<accession>A0ABT9FBA2</accession>
<proteinExistence type="predicted"/>
<evidence type="ECO:0000313" key="8">
    <source>
        <dbReference type="Proteomes" id="UP001177212"/>
    </source>
</evidence>
<reference evidence="7" key="1">
    <citation type="submission" date="2023-07" db="EMBL/GenBank/DDBJ databases">
        <title>Genome content predicts the carbon catabolic preferences of heterotrophic bacteria.</title>
        <authorList>
            <person name="Gralka M."/>
        </authorList>
    </citation>
    <scope>NUCLEOTIDE SEQUENCE</scope>
    <source>
        <strain evidence="7">4G09</strain>
    </source>
</reference>
<evidence type="ECO:0000256" key="4">
    <source>
        <dbReference type="ARBA" id="ARBA00022989"/>
    </source>
</evidence>
<dbReference type="InterPro" id="IPR050833">
    <property type="entry name" value="Poly_Biosynth_Transport"/>
</dbReference>
<dbReference type="PANTHER" id="PTHR30250:SF11">
    <property type="entry name" value="O-ANTIGEN TRANSPORTER-RELATED"/>
    <property type="match status" value="1"/>
</dbReference>
<comment type="subcellular location">
    <subcellularLocation>
        <location evidence="1">Cell membrane</location>
        <topology evidence="1">Multi-pass membrane protein</topology>
    </subcellularLocation>
</comment>
<gene>
    <name evidence="7" type="ORF">Q8W34_05335</name>
</gene>
<evidence type="ECO:0000256" key="6">
    <source>
        <dbReference type="SAM" id="Phobius"/>
    </source>
</evidence>
<feature type="transmembrane region" description="Helical" evidence="6">
    <location>
        <begin position="171"/>
        <end position="190"/>
    </location>
</feature>
<feature type="transmembrane region" description="Helical" evidence="6">
    <location>
        <begin position="12"/>
        <end position="35"/>
    </location>
</feature>
<feature type="transmembrane region" description="Helical" evidence="6">
    <location>
        <begin position="83"/>
        <end position="104"/>
    </location>
</feature>
<evidence type="ECO:0000256" key="5">
    <source>
        <dbReference type="ARBA" id="ARBA00023136"/>
    </source>
</evidence>
<protein>
    <recommendedName>
        <fullName evidence="9">Polysaccharide biosynthesis protein</fullName>
    </recommendedName>
</protein>
<feature type="transmembrane region" description="Helical" evidence="6">
    <location>
        <begin position="41"/>
        <end position="62"/>
    </location>
</feature>
<feature type="transmembrane region" description="Helical" evidence="6">
    <location>
        <begin position="141"/>
        <end position="165"/>
    </location>
</feature>
<feature type="transmembrane region" description="Helical" evidence="6">
    <location>
        <begin position="289"/>
        <end position="311"/>
    </location>
</feature>
<evidence type="ECO:0000313" key="7">
    <source>
        <dbReference type="EMBL" id="MDP2564045.1"/>
    </source>
</evidence>
<keyword evidence="2" id="KW-1003">Cell membrane</keyword>
<keyword evidence="3 6" id="KW-0812">Transmembrane</keyword>
<name>A0ABT9FBA2_9GAMM</name>
<feature type="transmembrane region" description="Helical" evidence="6">
    <location>
        <begin position="373"/>
        <end position="393"/>
    </location>
</feature>
<evidence type="ECO:0000256" key="2">
    <source>
        <dbReference type="ARBA" id="ARBA00022475"/>
    </source>
</evidence>